<sequence length="152" mass="16982">MAIRTLLPTSTSTSIRHSQARLTNSHTYRRFIETLPSIRRQGLNISEVACFSETIGWYGQVKTNRQLQVKCNYLNGTVNSYLRPIGGITIVVDTEQMKISEYVDRVVIPLPKAEGTDYRASTITPPFGPRFNAAPPKLPGQTGFKLNGNVIR</sequence>
<evidence type="ECO:0000313" key="4">
    <source>
        <dbReference type="Proteomes" id="UP001396334"/>
    </source>
</evidence>
<dbReference type="Proteomes" id="UP001396334">
    <property type="component" value="Unassembled WGS sequence"/>
</dbReference>
<dbReference type="EMBL" id="JBBPBN010000079">
    <property type="protein sequence ID" value="KAK8983710.1"/>
    <property type="molecule type" value="Genomic_DNA"/>
</dbReference>
<proteinExistence type="inferred from homology"/>
<dbReference type="InterPro" id="IPR016182">
    <property type="entry name" value="Cu_amine_oxidase_N-reg"/>
</dbReference>
<dbReference type="PANTHER" id="PTHR10638:SF87">
    <property type="entry name" value="AMINE OXIDASE [COPPER-CONTAINING] ALPHA 2, PEROXISOMAL-RELATED"/>
    <property type="match status" value="1"/>
</dbReference>
<keyword evidence="1" id="KW-0186">Copper</keyword>
<feature type="domain" description="Copper amine oxidase N3-terminal" evidence="2">
    <location>
        <begin position="38"/>
        <end position="110"/>
    </location>
</feature>
<keyword evidence="1" id="KW-0560">Oxidoreductase</keyword>
<evidence type="ECO:0000313" key="3">
    <source>
        <dbReference type="EMBL" id="KAK8983710.1"/>
    </source>
</evidence>
<organism evidence="3 4">
    <name type="scientific">Hibiscus sabdariffa</name>
    <name type="common">roselle</name>
    <dbReference type="NCBI Taxonomy" id="183260"/>
    <lineage>
        <taxon>Eukaryota</taxon>
        <taxon>Viridiplantae</taxon>
        <taxon>Streptophyta</taxon>
        <taxon>Embryophyta</taxon>
        <taxon>Tracheophyta</taxon>
        <taxon>Spermatophyta</taxon>
        <taxon>Magnoliopsida</taxon>
        <taxon>eudicotyledons</taxon>
        <taxon>Gunneridae</taxon>
        <taxon>Pentapetalae</taxon>
        <taxon>rosids</taxon>
        <taxon>malvids</taxon>
        <taxon>Malvales</taxon>
        <taxon>Malvaceae</taxon>
        <taxon>Malvoideae</taxon>
        <taxon>Hibiscus</taxon>
    </lineage>
</organism>
<dbReference type="SUPFAM" id="SSF54416">
    <property type="entry name" value="Amine oxidase N-terminal region"/>
    <property type="match status" value="1"/>
</dbReference>
<accession>A0ABR2P5J0</accession>
<evidence type="ECO:0000256" key="1">
    <source>
        <dbReference type="RuleBase" id="RU000672"/>
    </source>
</evidence>
<dbReference type="InterPro" id="IPR000269">
    <property type="entry name" value="Cu_amine_oxidase"/>
</dbReference>
<dbReference type="Pfam" id="PF02728">
    <property type="entry name" value="Cu_amine_oxidN3"/>
    <property type="match status" value="1"/>
</dbReference>
<dbReference type="EC" id="1.4.3.-" evidence="1"/>
<comment type="cofactor">
    <cofactor evidence="1">
        <name>Cu cation</name>
        <dbReference type="ChEBI" id="CHEBI:23378"/>
    </cofactor>
    <text evidence="1">Contains 1 topaquinone per subunit.</text>
</comment>
<gene>
    <name evidence="3" type="ORF">V6N11_009498</name>
</gene>
<protein>
    <recommendedName>
        <fullName evidence="1">Amine oxidase</fullName>
        <ecNumber evidence="1">1.4.3.-</ecNumber>
    </recommendedName>
</protein>
<name>A0ABR2P5J0_9ROSI</name>
<keyword evidence="4" id="KW-1185">Reference proteome</keyword>
<comment type="similarity">
    <text evidence="1">Belongs to the copper/topaquinone oxidase family.</text>
</comment>
<dbReference type="PANTHER" id="PTHR10638">
    <property type="entry name" value="COPPER AMINE OXIDASE"/>
    <property type="match status" value="1"/>
</dbReference>
<dbReference type="Gene3D" id="3.10.450.40">
    <property type="match status" value="1"/>
</dbReference>
<dbReference type="InterPro" id="IPR015802">
    <property type="entry name" value="Cu_amine_oxidase_N3"/>
</dbReference>
<comment type="caution">
    <text evidence="3">The sequence shown here is derived from an EMBL/GenBank/DDBJ whole genome shotgun (WGS) entry which is preliminary data.</text>
</comment>
<comment type="PTM">
    <text evidence="1">Topaquinone (TPQ) is generated by copper-dependent autoxidation of a specific tyrosyl residue.</text>
</comment>
<keyword evidence="1" id="KW-0479">Metal-binding</keyword>
<keyword evidence="1" id="KW-0801">TPQ</keyword>
<evidence type="ECO:0000259" key="2">
    <source>
        <dbReference type="Pfam" id="PF02728"/>
    </source>
</evidence>
<reference evidence="3 4" key="1">
    <citation type="journal article" date="2024" name="G3 (Bethesda)">
        <title>Genome assembly of Hibiscus sabdariffa L. provides insights into metabolisms of medicinal natural products.</title>
        <authorList>
            <person name="Kim T."/>
        </authorList>
    </citation>
    <scope>NUCLEOTIDE SEQUENCE [LARGE SCALE GENOMIC DNA]</scope>
    <source>
        <strain evidence="3">TK-2024</strain>
        <tissue evidence="3">Old leaves</tissue>
    </source>
</reference>